<dbReference type="Proteomes" id="UP000000841">
    <property type="component" value="Chromosome"/>
</dbReference>
<keyword evidence="2 5" id="KW-0808">Transferase</keyword>
<evidence type="ECO:0000259" key="4">
    <source>
        <dbReference type="Pfam" id="PF13649"/>
    </source>
</evidence>
<sequence length="203" mass="22098">MPFNHNAHYHPLLLRLVPPGARRALDVGCGLGGFARKLAAKGLDVDAIDQAAEVLEPARALGSPGPGTITYHRADVTAHPLPPRHYDIITCIASLHHLPFDTVTTLRDALAPHGVLAVLGLAKPSTPRDWAIWLGSLPFNHVAKAVVSVAERLNGGADPLPEAPVRDEGMSLNQIRREAARLLPGSRIRVLPFWRYLLVYRRV</sequence>
<organism evidence="5 6">
    <name type="scientific">Saccharomonospora viridis (strain ATCC 15386 / DSM 43017 / JCM 3036 / CCUG 5913 / NBRC 12207 / NCIMB 9602 / P101)</name>
    <name type="common">Thermoactinomyces viridis</name>
    <dbReference type="NCBI Taxonomy" id="471857"/>
    <lineage>
        <taxon>Bacteria</taxon>
        <taxon>Bacillati</taxon>
        <taxon>Actinomycetota</taxon>
        <taxon>Actinomycetes</taxon>
        <taxon>Pseudonocardiales</taxon>
        <taxon>Pseudonocardiaceae</taxon>
        <taxon>Saccharomonospora</taxon>
    </lineage>
</organism>
<evidence type="ECO:0000256" key="3">
    <source>
        <dbReference type="ARBA" id="ARBA00022691"/>
    </source>
</evidence>
<dbReference type="KEGG" id="svi:Svir_12360"/>
<keyword evidence="6" id="KW-1185">Reference proteome</keyword>
<dbReference type="GO" id="GO:0008168">
    <property type="term" value="F:methyltransferase activity"/>
    <property type="evidence" value="ECO:0007669"/>
    <property type="project" value="UniProtKB-KW"/>
</dbReference>
<dbReference type="GO" id="GO:0032259">
    <property type="term" value="P:methylation"/>
    <property type="evidence" value="ECO:0007669"/>
    <property type="project" value="UniProtKB-KW"/>
</dbReference>
<evidence type="ECO:0000256" key="2">
    <source>
        <dbReference type="ARBA" id="ARBA00022679"/>
    </source>
</evidence>
<gene>
    <name evidence="5" type="ordered locus">Svir_12360</name>
</gene>
<keyword evidence="3" id="KW-0949">S-adenosyl-L-methionine</keyword>
<dbReference type="HOGENOM" id="CLU_090578_0_0_11"/>
<accession>C7MPP0</accession>
<dbReference type="Pfam" id="PF13649">
    <property type="entry name" value="Methyltransf_25"/>
    <property type="match status" value="1"/>
</dbReference>
<reference evidence="5 6" key="1">
    <citation type="journal article" date="2009" name="Stand. Genomic Sci.">
        <title>Complete genome sequence of Saccharomonospora viridis type strain (P101).</title>
        <authorList>
            <person name="Pati A."/>
            <person name="Sikorski J."/>
            <person name="Nolan M."/>
            <person name="Lapidus A."/>
            <person name="Copeland A."/>
            <person name="Glavina Del Rio T."/>
            <person name="Lucas S."/>
            <person name="Chen F."/>
            <person name="Tice H."/>
            <person name="Pitluck S."/>
            <person name="Cheng J.F."/>
            <person name="Chertkov O."/>
            <person name="Brettin T."/>
            <person name="Han C."/>
            <person name="Detter J.C."/>
            <person name="Kuske C."/>
            <person name="Bruce D."/>
            <person name="Goodwin L."/>
            <person name="Chain P."/>
            <person name="D'haeseleer P."/>
            <person name="Chen A."/>
            <person name="Palaniappan K."/>
            <person name="Ivanova N."/>
            <person name="Mavromatis K."/>
            <person name="Mikhailova N."/>
            <person name="Rohde M."/>
            <person name="Tindall B.J."/>
            <person name="Goker M."/>
            <person name="Bristow J."/>
            <person name="Eisen J.A."/>
            <person name="Markowitz V."/>
            <person name="Hugenholtz P."/>
            <person name="Kyrpides N.C."/>
            <person name="Klenk H.P."/>
        </authorList>
    </citation>
    <scope>NUCLEOTIDE SEQUENCE [LARGE SCALE GENOMIC DNA]</scope>
    <source>
        <strain evidence="6">ATCC 15386 / DSM 43017 / JCM 3036 / NBRC 12207 / P101</strain>
    </source>
</reference>
<dbReference type="eggNOG" id="COG2227">
    <property type="taxonomic scope" value="Bacteria"/>
</dbReference>
<evidence type="ECO:0000313" key="5">
    <source>
        <dbReference type="EMBL" id="ACU96285.1"/>
    </source>
</evidence>
<feature type="domain" description="Methyltransferase" evidence="4">
    <location>
        <begin position="25"/>
        <end position="114"/>
    </location>
</feature>
<dbReference type="SUPFAM" id="SSF53335">
    <property type="entry name" value="S-adenosyl-L-methionine-dependent methyltransferases"/>
    <property type="match status" value="1"/>
</dbReference>
<dbReference type="CDD" id="cd02440">
    <property type="entry name" value="AdoMet_MTases"/>
    <property type="match status" value="1"/>
</dbReference>
<dbReference type="STRING" id="471857.Svir_12360"/>
<keyword evidence="1 5" id="KW-0489">Methyltransferase</keyword>
<dbReference type="InterPro" id="IPR029063">
    <property type="entry name" value="SAM-dependent_MTases_sf"/>
</dbReference>
<dbReference type="PANTHER" id="PTHR43464">
    <property type="entry name" value="METHYLTRANSFERASE"/>
    <property type="match status" value="1"/>
</dbReference>
<dbReference type="InterPro" id="IPR041698">
    <property type="entry name" value="Methyltransf_25"/>
</dbReference>
<proteinExistence type="predicted"/>
<dbReference type="PANTHER" id="PTHR43464:SF19">
    <property type="entry name" value="UBIQUINONE BIOSYNTHESIS O-METHYLTRANSFERASE, MITOCHONDRIAL"/>
    <property type="match status" value="1"/>
</dbReference>
<protein>
    <submittedName>
        <fullName evidence="5">Methyltransferase family protein</fullName>
    </submittedName>
</protein>
<dbReference type="AlphaFoldDB" id="C7MPP0"/>
<dbReference type="RefSeq" id="WP_015785600.1">
    <property type="nucleotide sequence ID" value="NC_013159.1"/>
</dbReference>
<dbReference type="Gene3D" id="3.40.50.150">
    <property type="entry name" value="Vaccinia Virus protein VP39"/>
    <property type="match status" value="1"/>
</dbReference>
<evidence type="ECO:0000256" key="1">
    <source>
        <dbReference type="ARBA" id="ARBA00022603"/>
    </source>
</evidence>
<dbReference type="EMBL" id="CP001683">
    <property type="protein sequence ID" value="ACU96285.1"/>
    <property type="molecule type" value="Genomic_DNA"/>
</dbReference>
<name>C7MPP0_SACVD</name>
<evidence type="ECO:0000313" key="6">
    <source>
        <dbReference type="Proteomes" id="UP000000841"/>
    </source>
</evidence>